<dbReference type="PANTHER" id="PTHR12369:SF11">
    <property type="entry name" value="HEXOSYLTRANSFERASE"/>
    <property type="match status" value="1"/>
</dbReference>
<dbReference type="GO" id="GO:0032580">
    <property type="term" value="C:Golgi cisterna membrane"/>
    <property type="evidence" value="ECO:0007669"/>
    <property type="project" value="UniProtKB-SubCell"/>
</dbReference>
<keyword evidence="5 9" id="KW-0735">Signal-anchor</keyword>
<comment type="subcellular location">
    <subcellularLocation>
        <location evidence="1 9">Golgi apparatus</location>
        <location evidence="1 9">Golgi stack membrane</location>
        <topology evidence="1 9">Single-pass type II membrane protein</topology>
    </subcellularLocation>
</comment>
<evidence type="ECO:0000256" key="2">
    <source>
        <dbReference type="ARBA" id="ARBA00009239"/>
    </source>
</evidence>
<protein>
    <recommendedName>
        <fullName evidence="9">Hexosyltransferase</fullName>
        <ecNumber evidence="9">2.4.1.-</ecNumber>
    </recommendedName>
</protein>
<keyword evidence="3 9" id="KW-0808">Transferase</keyword>
<gene>
    <name evidence="10" type="ORF">QR98_0063200</name>
</gene>
<evidence type="ECO:0000256" key="7">
    <source>
        <dbReference type="ARBA" id="ARBA00023034"/>
    </source>
</evidence>
<dbReference type="PANTHER" id="PTHR12369">
    <property type="entry name" value="CHONDROITIN SYNTHASE"/>
    <property type="match status" value="1"/>
</dbReference>
<evidence type="ECO:0000256" key="9">
    <source>
        <dbReference type="RuleBase" id="RU364016"/>
    </source>
</evidence>
<dbReference type="InterPro" id="IPR008428">
    <property type="entry name" value="Chond_GalNAc"/>
</dbReference>
<dbReference type="GO" id="GO:0047238">
    <property type="term" value="F:glucuronosyl-N-acetylgalactosaminyl-proteoglycan 4-beta-N-acetylgalactosaminyltransferase activity"/>
    <property type="evidence" value="ECO:0007669"/>
    <property type="project" value="TreeGrafter"/>
</dbReference>
<reference evidence="10 11" key="1">
    <citation type="journal article" date="2015" name="Parasit. Vectors">
        <title>Draft genome of the scabies mite.</title>
        <authorList>
            <person name="Rider S.D.Jr."/>
            <person name="Morgan M.S."/>
            <person name="Arlian L.G."/>
        </authorList>
    </citation>
    <scope>NUCLEOTIDE SEQUENCE [LARGE SCALE GENOMIC DNA]</scope>
    <source>
        <strain evidence="10">Arlian Lab</strain>
    </source>
</reference>
<comment type="caution">
    <text evidence="10">The sequence shown here is derived from an EMBL/GenBank/DDBJ whole genome shotgun (WGS) entry which is preliminary data.</text>
</comment>
<name>A0A132AA07_SARSC</name>
<dbReference type="Proteomes" id="UP000616769">
    <property type="component" value="Unassembled WGS sequence"/>
</dbReference>
<dbReference type="Gene3D" id="3.90.550.10">
    <property type="entry name" value="Spore Coat Polysaccharide Biosynthesis Protein SpsA, Chain A"/>
    <property type="match status" value="1"/>
</dbReference>
<evidence type="ECO:0000313" key="11">
    <source>
        <dbReference type="Proteomes" id="UP000616769"/>
    </source>
</evidence>
<dbReference type="SUPFAM" id="SSF53448">
    <property type="entry name" value="Nucleotide-diphospho-sugar transferases"/>
    <property type="match status" value="1"/>
</dbReference>
<dbReference type="OrthoDB" id="431432at2759"/>
<dbReference type="EC" id="2.4.1.-" evidence="9"/>
<evidence type="ECO:0000256" key="3">
    <source>
        <dbReference type="ARBA" id="ARBA00022679"/>
    </source>
</evidence>
<keyword evidence="6 9" id="KW-1133">Transmembrane helix</keyword>
<evidence type="ECO:0000256" key="4">
    <source>
        <dbReference type="ARBA" id="ARBA00022692"/>
    </source>
</evidence>
<feature type="transmembrane region" description="Helical" evidence="9">
    <location>
        <begin position="21"/>
        <end position="40"/>
    </location>
</feature>
<evidence type="ECO:0000313" key="10">
    <source>
        <dbReference type="EMBL" id="KPM07814.1"/>
    </source>
</evidence>
<evidence type="ECO:0000256" key="5">
    <source>
        <dbReference type="ARBA" id="ARBA00022968"/>
    </source>
</evidence>
<dbReference type="Pfam" id="PF05679">
    <property type="entry name" value="CHGN"/>
    <property type="match status" value="1"/>
</dbReference>
<dbReference type="VEuPathDB" id="VectorBase:SSCA007502"/>
<sequence length="772" mass="90482">MFCYKNSMLWNKFFLKQSVHGFIGIWIGFILASYFRSLSYENFRNDILYRLCSYRSINFLPDNRQISIDTRTDLAQTFESIRKLKIYPRANLSNERENKPRRKLLLVGVMTAQTYFDYRAKTINETWAKDLDGDLIFFTGSNLKTNYSDIPHVSLPKVDDSYPPQKKSFSMFKFMHDFFGDRYHYFMRADDDVFVNVERLKSFLQSLNSSNSLYIGQTGVGNNEEFGHLNLESNENFCMGGPGVIVSYWTLAKLAQNADKCLKNLLSTHEDVEIGRCLHKHSGISCTWSYDMQNLFYNNNTIQQLIIDGYFPEKELSNAITIHPIKNDIAMRSLYHHYQTVNYQNLNFRITKYRRILKRIQNEDENDLDDDIITQTSFDQTYFEVDDSKPIVNDFFQQKFYTSTSLNPRKNLDTDLIQSHNRNLQTILRGINRNSHRKGTIFDYNSLHYGYVRFLPSFGIQYVYDFLLIFRKFKGKRLTIPIRKHLLALQTFSEILILPACATNNQAIDRTMVNIIVPLYERTETFKRFVNNLASIQRDDNHITLTIVLFTLNRTDIVDEIQEILRNHSIKANVLRLNGSFSRGAALQKSSVIFNDEDLLFFLDVDMIFNSNVLHRIRRNTLLNSQVYYPIVFSQYNNCFYHISEVSDRFEPKCPHQSNFEINDDNGYWRQFGYGIVAIYKYDLVAAGGYTTTIKGWGIEDVDLYDRLVRSNLTIFRSVDPDLIHVYHEINCDPNLSLPQFEMCLGTKFFSLGSARTIAKFILKQKIFPEIL</sequence>
<keyword evidence="8 9" id="KW-0472">Membrane</keyword>
<dbReference type="InterPro" id="IPR051227">
    <property type="entry name" value="CS_glycosyltransferase"/>
</dbReference>
<dbReference type="InterPro" id="IPR029044">
    <property type="entry name" value="Nucleotide-diphossugar_trans"/>
</dbReference>
<evidence type="ECO:0000256" key="8">
    <source>
        <dbReference type="ARBA" id="ARBA00023136"/>
    </source>
</evidence>
<keyword evidence="7 9" id="KW-0333">Golgi apparatus</keyword>
<evidence type="ECO:0000256" key="6">
    <source>
        <dbReference type="ARBA" id="ARBA00022989"/>
    </source>
</evidence>
<comment type="similarity">
    <text evidence="2 9">Belongs to the chondroitin N-acetylgalactosaminyltransferase family.</text>
</comment>
<dbReference type="Gene3D" id="3.90.550.50">
    <property type="match status" value="1"/>
</dbReference>
<proteinExistence type="inferred from homology"/>
<organism evidence="10 11">
    <name type="scientific">Sarcoptes scabiei</name>
    <name type="common">Itch mite</name>
    <name type="synonym">Acarus scabiei</name>
    <dbReference type="NCBI Taxonomy" id="52283"/>
    <lineage>
        <taxon>Eukaryota</taxon>
        <taxon>Metazoa</taxon>
        <taxon>Ecdysozoa</taxon>
        <taxon>Arthropoda</taxon>
        <taxon>Chelicerata</taxon>
        <taxon>Arachnida</taxon>
        <taxon>Acari</taxon>
        <taxon>Acariformes</taxon>
        <taxon>Sarcoptiformes</taxon>
        <taxon>Astigmata</taxon>
        <taxon>Psoroptidia</taxon>
        <taxon>Sarcoptoidea</taxon>
        <taxon>Sarcoptidae</taxon>
        <taxon>Sarcoptinae</taxon>
        <taxon>Sarcoptes</taxon>
    </lineage>
</organism>
<dbReference type="EMBL" id="JXLN01011899">
    <property type="protein sequence ID" value="KPM07814.1"/>
    <property type="molecule type" value="Genomic_DNA"/>
</dbReference>
<dbReference type="AlphaFoldDB" id="A0A132AA07"/>
<accession>A0A132AA07</accession>
<keyword evidence="4 9" id="KW-0812">Transmembrane</keyword>
<evidence type="ECO:0000256" key="1">
    <source>
        <dbReference type="ARBA" id="ARBA00004447"/>
    </source>
</evidence>